<comment type="caution">
    <text evidence="2">The sequence shown here is derived from an EMBL/GenBank/DDBJ whole genome shotgun (WGS) entry which is preliminary data.</text>
</comment>
<protein>
    <submittedName>
        <fullName evidence="2">Uncharacterized protein</fullName>
    </submittedName>
</protein>
<gene>
    <name evidence="2" type="ORF">JOC54_002861</name>
</gene>
<feature type="transmembrane region" description="Helical" evidence="1">
    <location>
        <begin position="5"/>
        <end position="24"/>
    </location>
</feature>
<reference evidence="2" key="1">
    <citation type="submission" date="2021-01" db="EMBL/GenBank/DDBJ databases">
        <title>Genomic Encyclopedia of Type Strains, Phase IV (KMG-IV): sequencing the most valuable type-strain genomes for metagenomic binning, comparative biology and taxonomic classification.</title>
        <authorList>
            <person name="Goeker M."/>
        </authorList>
    </citation>
    <scope>NUCLEOTIDE SEQUENCE</scope>
    <source>
        <strain evidence="2">DSM 21943</strain>
    </source>
</reference>
<evidence type="ECO:0000313" key="2">
    <source>
        <dbReference type="EMBL" id="MBM7839581.1"/>
    </source>
</evidence>
<evidence type="ECO:0000256" key="1">
    <source>
        <dbReference type="SAM" id="Phobius"/>
    </source>
</evidence>
<keyword evidence="1" id="KW-0812">Transmembrane</keyword>
<proteinExistence type="predicted"/>
<dbReference type="Proteomes" id="UP001179280">
    <property type="component" value="Unassembled WGS sequence"/>
</dbReference>
<accession>A0ABS2SWN0</accession>
<name>A0ABS2SWN0_9BACI</name>
<keyword evidence="3" id="KW-1185">Reference proteome</keyword>
<keyword evidence="1" id="KW-0472">Membrane</keyword>
<organism evidence="2 3">
    <name type="scientific">Shouchella xiaoxiensis</name>
    <dbReference type="NCBI Taxonomy" id="766895"/>
    <lineage>
        <taxon>Bacteria</taxon>
        <taxon>Bacillati</taxon>
        <taxon>Bacillota</taxon>
        <taxon>Bacilli</taxon>
        <taxon>Bacillales</taxon>
        <taxon>Bacillaceae</taxon>
        <taxon>Shouchella</taxon>
    </lineage>
</organism>
<evidence type="ECO:0000313" key="3">
    <source>
        <dbReference type="Proteomes" id="UP001179280"/>
    </source>
</evidence>
<keyword evidence="1" id="KW-1133">Transmembrane helix</keyword>
<dbReference type="EMBL" id="JAFBCV010000009">
    <property type="protein sequence ID" value="MBM7839581.1"/>
    <property type="molecule type" value="Genomic_DNA"/>
</dbReference>
<sequence length="56" mass="6454">MEIDFIMLFIILCSLLLEFVKYYVPLLDESVTRMEIISILSLIVATLSFKKGKKPS</sequence>